<feature type="region of interest" description="Disordered" evidence="7">
    <location>
        <begin position="1"/>
        <end position="23"/>
    </location>
</feature>
<comment type="caution">
    <text evidence="11">The sequence shown here is derived from an EMBL/GenBank/DDBJ whole genome shotgun (WGS) entry which is preliminary data.</text>
</comment>
<dbReference type="OrthoDB" id="2121828at2759"/>
<dbReference type="Pfam" id="PF07732">
    <property type="entry name" value="Cu-oxidase_3"/>
    <property type="match status" value="1"/>
</dbReference>
<dbReference type="InterPro" id="IPR001117">
    <property type="entry name" value="Cu-oxidase_2nd"/>
</dbReference>
<keyword evidence="5" id="KW-0186">Copper</keyword>
<keyword evidence="4" id="KW-0560">Oxidoreductase</keyword>
<keyword evidence="3" id="KW-0732">Signal</keyword>
<dbReference type="GeneID" id="68292533"/>
<dbReference type="RefSeq" id="XP_044658228.1">
    <property type="nucleotide sequence ID" value="XM_044802293.1"/>
</dbReference>
<proteinExistence type="inferred from homology"/>
<dbReference type="GO" id="GO:0005507">
    <property type="term" value="F:copper ion binding"/>
    <property type="evidence" value="ECO:0007669"/>
    <property type="project" value="InterPro"/>
</dbReference>
<evidence type="ECO:0000256" key="1">
    <source>
        <dbReference type="ARBA" id="ARBA00010609"/>
    </source>
</evidence>
<dbReference type="InterPro" id="IPR011707">
    <property type="entry name" value="Cu-oxidase-like_N"/>
</dbReference>
<name>A0A9P3FDU1_9PEZI</name>
<dbReference type="InterPro" id="IPR011706">
    <property type="entry name" value="Cu-oxidase_C"/>
</dbReference>
<evidence type="ECO:0000259" key="8">
    <source>
        <dbReference type="Pfam" id="PF00394"/>
    </source>
</evidence>
<evidence type="ECO:0000313" key="12">
    <source>
        <dbReference type="Proteomes" id="UP000825890"/>
    </source>
</evidence>
<dbReference type="SUPFAM" id="SSF49503">
    <property type="entry name" value="Cupredoxins"/>
    <property type="match status" value="3"/>
</dbReference>
<reference evidence="11 12" key="1">
    <citation type="submission" date="2021-01" db="EMBL/GenBank/DDBJ databases">
        <title>Cercospora kikuchii MAFF 305040 whole genome shotgun sequence.</title>
        <authorList>
            <person name="Kashiwa T."/>
            <person name="Suzuki T."/>
        </authorList>
    </citation>
    <scope>NUCLEOTIDE SEQUENCE [LARGE SCALE GENOMIC DNA]</scope>
    <source>
        <strain evidence="11 12">MAFF 305040</strain>
    </source>
</reference>
<evidence type="ECO:0000256" key="7">
    <source>
        <dbReference type="SAM" id="MobiDB-lite"/>
    </source>
</evidence>
<accession>A0A9P3FDU1</accession>
<dbReference type="AlphaFoldDB" id="A0A9P3FDU1"/>
<evidence type="ECO:0000259" key="9">
    <source>
        <dbReference type="Pfam" id="PF07731"/>
    </source>
</evidence>
<evidence type="ECO:0000256" key="4">
    <source>
        <dbReference type="ARBA" id="ARBA00023002"/>
    </source>
</evidence>
<evidence type="ECO:0000256" key="5">
    <source>
        <dbReference type="ARBA" id="ARBA00023008"/>
    </source>
</evidence>
<evidence type="ECO:0008006" key="13">
    <source>
        <dbReference type="Google" id="ProtNLM"/>
    </source>
</evidence>
<keyword evidence="6" id="KW-0325">Glycoprotein</keyword>
<evidence type="ECO:0000256" key="2">
    <source>
        <dbReference type="ARBA" id="ARBA00022723"/>
    </source>
</evidence>
<sequence length="648" mass="73060">MDDKVEAVPFIAQEDSPKKKQNRGPNLLLGLACGLVLLDLGTRWIGSHPDILPKWHAQHKDCDLPSTPLAEVREPGVVDYTLTLSQAWRNPDGAWWRPMFVGNSETPFETIHAQEGDIVKIHMFNELQLPWAIHWLGLDSGSETWNDGSAGVTTYPLLPRANRTAVFNTTGQWGLKRCLDHVSVPSVEGNYGTMWIRPSPNRERPYSVISDDKQDVQDMLEAEARPHPVTVYNYQHRQAAGLIAQLQAEGHDPYCFQSVLINGKGRVHCKPPQLDKLDGKALDTYGCVPQASGAVGYGECKPSNGDYEEIIHTDNRRWILLQFTNTGFEHVWRISIDNHKMWVVANDGGFVQPQEVDVLHLIDADTIHVMVRLDQPAQDYAIRFYSYSKMQSIQGFAYLRYPHRRMGQTIGEPMPQPKLEDGPVNLDGTVKKGFVLEEVDKLAPFTPNKPDQKADLTLRLKATGAPDPVNPFVTNCSLNGAPWQLFREFMEPVALHLKKQSSEPEPIIRNLPLGSVVDIILENDLPVDLPFYKHNNPTFKIGSGQGKYPYESVAEGLKKSDTKKSFNLENPTYGYMHELPAGGWLALRWKINKPAATMFTVYKVRYFIQGMQVALLEGDDAPWPELPKEQRELPHVDFPIPPSRGIFD</sequence>
<evidence type="ECO:0000256" key="3">
    <source>
        <dbReference type="ARBA" id="ARBA00022729"/>
    </source>
</evidence>
<keyword evidence="12" id="KW-1185">Reference proteome</keyword>
<comment type="similarity">
    <text evidence="1">Belongs to the multicopper oxidase family.</text>
</comment>
<feature type="domain" description="Plastocyanin-like" evidence="10">
    <location>
        <begin position="88"/>
        <end position="199"/>
    </location>
</feature>
<evidence type="ECO:0000313" key="11">
    <source>
        <dbReference type="EMBL" id="GIZ43741.1"/>
    </source>
</evidence>
<evidence type="ECO:0000259" key="10">
    <source>
        <dbReference type="Pfam" id="PF07732"/>
    </source>
</evidence>
<dbReference type="PANTHER" id="PTHR11709">
    <property type="entry name" value="MULTI-COPPER OXIDASE"/>
    <property type="match status" value="1"/>
</dbReference>
<evidence type="ECO:0000256" key="6">
    <source>
        <dbReference type="ARBA" id="ARBA00023180"/>
    </source>
</evidence>
<dbReference type="InterPro" id="IPR008972">
    <property type="entry name" value="Cupredoxin"/>
</dbReference>
<dbReference type="InterPro" id="IPR045087">
    <property type="entry name" value="Cu-oxidase_fam"/>
</dbReference>
<feature type="domain" description="Plastocyanin-like" evidence="9">
    <location>
        <begin position="504"/>
        <end position="619"/>
    </location>
</feature>
<dbReference type="CDD" id="cd13876">
    <property type="entry name" value="CuRO_2_Abr2_like"/>
    <property type="match status" value="1"/>
</dbReference>
<organism evidence="11 12">
    <name type="scientific">Cercospora kikuchii</name>
    <dbReference type="NCBI Taxonomy" id="84275"/>
    <lineage>
        <taxon>Eukaryota</taxon>
        <taxon>Fungi</taxon>
        <taxon>Dikarya</taxon>
        <taxon>Ascomycota</taxon>
        <taxon>Pezizomycotina</taxon>
        <taxon>Dothideomycetes</taxon>
        <taxon>Dothideomycetidae</taxon>
        <taxon>Mycosphaerellales</taxon>
        <taxon>Mycosphaerellaceae</taxon>
        <taxon>Cercospora</taxon>
    </lineage>
</organism>
<dbReference type="GO" id="GO:0016491">
    <property type="term" value="F:oxidoreductase activity"/>
    <property type="evidence" value="ECO:0007669"/>
    <property type="project" value="UniProtKB-KW"/>
</dbReference>
<dbReference type="Proteomes" id="UP000825890">
    <property type="component" value="Unassembled WGS sequence"/>
</dbReference>
<dbReference type="EMBL" id="BOLY01000004">
    <property type="protein sequence ID" value="GIZ43741.1"/>
    <property type="molecule type" value="Genomic_DNA"/>
</dbReference>
<dbReference type="Pfam" id="PF07731">
    <property type="entry name" value="Cu-oxidase_2"/>
    <property type="match status" value="1"/>
</dbReference>
<keyword evidence="2" id="KW-0479">Metal-binding</keyword>
<protein>
    <recommendedName>
        <fullName evidence="13">Multicopper oxidase</fullName>
    </recommendedName>
</protein>
<dbReference type="Gene3D" id="2.60.40.420">
    <property type="entry name" value="Cupredoxins - blue copper proteins"/>
    <property type="match status" value="3"/>
</dbReference>
<feature type="domain" description="Plastocyanin-like" evidence="8">
    <location>
        <begin position="234"/>
        <end position="401"/>
    </location>
</feature>
<dbReference type="PANTHER" id="PTHR11709:SF488">
    <property type="entry name" value="LACCASE-RELATED"/>
    <property type="match status" value="1"/>
</dbReference>
<gene>
    <name evidence="11" type="ORF">CKM354_000695800</name>
</gene>
<dbReference type="Pfam" id="PF00394">
    <property type="entry name" value="Cu-oxidase"/>
    <property type="match status" value="1"/>
</dbReference>